<dbReference type="PANTHER" id="PTHR43881">
    <property type="entry name" value="GAMMA-GLUTAMYLTRANSPEPTIDASE (AFU_ORTHOLOGUE AFUA_4G13580)"/>
    <property type="match status" value="1"/>
</dbReference>
<dbReference type="InterPro" id="IPR052896">
    <property type="entry name" value="GGT-like_enzyme"/>
</dbReference>
<dbReference type="SUPFAM" id="SSF56235">
    <property type="entry name" value="N-terminal nucleophile aminohydrolases (Ntn hydrolases)"/>
    <property type="match status" value="2"/>
</dbReference>
<sequence>MDDGGGAILFRQPLATQAGLEILKRGGNAAAVHGHAVQRAHHSPSMSTEPMSTGLGGDCFALYYSSKDGTVQGLNGSGRSPAALTLEKAMEGLPPGATELPHTSAHSVTVPGAAAGWEDTIAWFGSGKLSMKEILAPAIALAEEGQVAGSGQTTWLILAPDSPEYLHAIIEACRLAFADSRWFATDQEHYKTPVREMLSKDYLDQRASLVDPHRAHVHPLHGTPAKRSDTVYLSVVDGEGNACSFINSVYDPFGGIVPKGCGFALQCRGANFSLDPACPNCLAPAKRPYHTIIPAMAIRKDVEEVICFGVMGGFMQASVPQGHLQVLLHLLHRGWTPQRVLDYPRVCLDPHTGDVDVEVGIGAATIDALRQRGHTIQLVVGHARKLFGRGQIIITRRDARTGKRVLIGGSDMRGDGQVAGW</sequence>
<dbReference type="Gene3D" id="1.10.246.130">
    <property type="match status" value="1"/>
</dbReference>
<protein>
    <submittedName>
        <fullName evidence="1">Nucleophile aminohydrolase</fullName>
    </submittedName>
</protein>
<dbReference type="AlphaFoldDB" id="A0A4P9YXP2"/>
<accession>A0A4P9YXP2</accession>
<dbReference type="GO" id="GO:0016787">
    <property type="term" value="F:hydrolase activity"/>
    <property type="evidence" value="ECO:0007669"/>
    <property type="project" value="UniProtKB-KW"/>
</dbReference>
<dbReference type="Gene3D" id="3.60.20.40">
    <property type="match status" value="1"/>
</dbReference>
<gene>
    <name evidence="1" type="ORF">SYNPS1DRAFT_29579</name>
</gene>
<proteinExistence type="predicted"/>
<reference evidence="2" key="1">
    <citation type="journal article" date="2018" name="Nat. Microbiol.">
        <title>Leveraging single-cell genomics to expand the fungal tree of life.</title>
        <authorList>
            <person name="Ahrendt S.R."/>
            <person name="Quandt C.A."/>
            <person name="Ciobanu D."/>
            <person name="Clum A."/>
            <person name="Salamov A."/>
            <person name="Andreopoulos B."/>
            <person name="Cheng J.F."/>
            <person name="Woyke T."/>
            <person name="Pelin A."/>
            <person name="Henrissat B."/>
            <person name="Reynolds N.K."/>
            <person name="Benny G.L."/>
            <person name="Smith M.E."/>
            <person name="James T.Y."/>
            <person name="Grigoriev I.V."/>
        </authorList>
    </citation>
    <scope>NUCLEOTIDE SEQUENCE [LARGE SCALE GENOMIC DNA]</scope>
    <source>
        <strain evidence="2">Benny S71-1</strain>
    </source>
</reference>
<dbReference type="EMBL" id="KZ990100">
    <property type="protein sequence ID" value="RKP24665.1"/>
    <property type="molecule type" value="Genomic_DNA"/>
</dbReference>
<organism evidence="1 2">
    <name type="scientific">Syncephalis pseudoplumigaleata</name>
    <dbReference type="NCBI Taxonomy" id="1712513"/>
    <lineage>
        <taxon>Eukaryota</taxon>
        <taxon>Fungi</taxon>
        <taxon>Fungi incertae sedis</taxon>
        <taxon>Zoopagomycota</taxon>
        <taxon>Zoopagomycotina</taxon>
        <taxon>Zoopagomycetes</taxon>
        <taxon>Zoopagales</taxon>
        <taxon>Piptocephalidaceae</taxon>
        <taxon>Syncephalis</taxon>
    </lineage>
</organism>
<dbReference type="Pfam" id="PF01019">
    <property type="entry name" value="G_glu_transpept"/>
    <property type="match status" value="2"/>
</dbReference>
<dbReference type="Proteomes" id="UP000278143">
    <property type="component" value="Unassembled WGS sequence"/>
</dbReference>
<keyword evidence="1" id="KW-0378">Hydrolase</keyword>
<dbReference type="InterPro" id="IPR043137">
    <property type="entry name" value="GGT_ssub_C"/>
</dbReference>
<evidence type="ECO:0000313" key="1">
    <source>
        <dbReference type="EMBL" id="RKP24665.1"/>
    </source>
</evidence>
<dbReference type="InterPro" id="IPR029055">
    <property type="entry name" value="Ntn_hydrolases_N"/>
</dbReference>
<dbReference type="OrthoDB" id="2015213at2759"/>
<dbReference type="PANTHER" id="PTHR43881:SF1">
    <property type="entry name" value="GAMMA-GLUTAMYLTRANSPEPTIDASE (AFU_ORTHOLOGUE AFUA_4G13580)"/>
    <property type="match status" value="1"/>
</dbReference>
<name>A0A4P9YXP2_9FUNG</name>
<keyword evidence="2" id="KW-1185">Reference proteome</keyword>
<evidence type="ECO:0000313" key="2">
    <source>
        <dbReference type="Proteomes" id="UP000278143"/>
    </source>
</evidence>
<dbReference type="InterPro" id="IPR043138">
    <property type="entry name" value="GGT_lsub"/>
</dbReference>
<dbReference type="PRINTS" id="PR01210">
    <property type="entry name" value="GGTRANSPTASE"/>
</dbReference>